<accession>A0A645GYE1</accession>
<proteinExistence type="predicted"/>
<comment type="caution">
    <text evidence="1">The sequence shown here is derived from an EMBL/GenBank/DDBJ whole genome shotgun (WGS) entry which is preliminary data.</text>
</comment>
<reference evidence="1" key="1">
    <citation type="submission" date="2019-08" db="EMBL/GenBank/DDBJ databases">
        <authorList>
            <person name="Kucharzyk K."/>
            <person name="Murdoch R.W."/>
            <person name="Higgins S."/>
            <person name="Loffler F."/>
        </authorList>
    </citation>
    <scope>NUCLEOTIDE SEQUENCE</scope>
</reference>
<name>A0A645GYE1_9ZZZZ</name>
<dbReference type="EMBL" id="VSSQ01083423">
    <property type="protein sequence ID" value="MPN31757.1"/>
    <property type="molecule type" value="Genomic_DNA"/>
</dbReference>
<protein>
    <recommendedName>
        <fullName evidence="2">DUF4143 domain-containing protein</fullName>
    </recommendedName>
</protein>
<evidence type="ECO:0000313" key="1">
    <source>
        <dbReference type="EMBL" id="MPN31757.1"/>
    </source>
</evidence>
<evidence type="ECO:0008006" key="2">
    <source>
        <dbReference type="Google" id="ProtNLM"/>
    </source>
</evidence>
<sequence>MEIDSIVQQSGGAWAAFEVKLGVGMHDDAARNLLKFNSVIDVSKSSKPASLNIITGSGVSYKRPDGVNVISVASLGR</sequence>
<organism evidence="1">
    <name type="scientific">bioreactor metagenome</name>
    <dbReference type="NCBI Taxonomy" id="1076179"/>
    <lineage>
        <taxon>unclassified sequences</taxon>
        <taxon>metagenomes</taxon>
        <taxon>ecological metagenomes</taxon>
    </lineage>
</organism>
<dbReference type="AlphaFoldDB" id="A0A645GYE1"/>
<gene>
    <name evidence="1" type="ORF">SDC9_179232</name>
</gene>